<dbReference type="EMBL" id="JBHLVZ010000069">
    <property type="protein sequence ID" value="MFC0387650.1"/>
    <property type="molecule type" value="Genomic_DNA"/>
</dbReference>
<keyword evidence="4" id="KW-0902">Two-component regulatory system</keyword>
<dbReference type="Pfam" id="PF00486">
    <property type="entry name" value="Trans_reg_C"/>
    <property type="match status" value="1"/>
</dbReference>
<comment type="caution">
    <text evidence="12">The sequence shown here is derived from an EMBL/GenBank/DDBJ whole genome shotgun (WGS) entry which is preliminary data.</text>
</comment>
<organism evidence="12 13">
    <name type="scientific">Muricoccus vinaceus</name>
    <dbReference type="NCBI Taxonomy" id="424704"/>
    <lineage>
        <taxon>Bacteria</taxon>
        <taxon>Pseudomonadati</taxon>
        <taxon>Pseudomonadota</taxon>
        <taxon>Alphaproteobacteria</taxon>
        <taxon>Acetobacterales</taxon>
        <taxon>Roseomonadaceae</taxon>
        <taxon>Muricoccus</taxon>
    </lineage>
</organism>
<feature type="modified residue" description="4-aspartylphosphate" evidence="8">
    <location>
        <position position="53"/>
    </location>
</feature>
<evidence type="ECO:0000313" key="12">
    <source>
        <dbReference type="EMBL" id="MFC0387650.1"/>
    </source>
</evidence>
<evidence type="ECO:0000256" key="8">
    <source>
        <dbReference type="PROSITE-ProRule" id="PRU00169"/>
    </source>
</evidence>
<dbReference type="Gene3D" id="1.10.10.10">
    <property type="entry name" value="Winged helix-like DNA-binding domain superfamily/Winged helix DNA-binding domain"/>
    <property type="match status" value="1"/>
</dbReference>
<evidence type="ECO:0000256" key="4">
    <source>
        <dbReference type="ARBA" id="ARBA00023012"/>
    </source>
</evidence>
<evidence type="ECO:0000313" key="13">
    <source>
        <dbReference type="Proteomes" id="UP001589789"/>
    </source>
</evidence>
<evidence type="ECO:0000256" key="6">
    <source>
        <dbReference type="ARBA" id="ARBA00023125"/>
    </source>
</evidence>
<evidence type="ECO:0000259" key="11">
    <source>
        <dbReference type="PROSITE" id="PS51755"/>
    </source>
</evidence>
<keyword evidence="6 9" id="KW-0238">DNA-binding</keyword>
<dbReference type="SUPFAM" id="SSF52172">
    <property type="entry name" value="CheY-like"/>
    <property type="match status" value="1"/>
</dbReference>
<comment type="subcellular location">
    <subcellularLocation>
        <location evidence="1">Cytoplasm</location>
    </subcellularLocation>
</comment>
<name>A0ABV6IVK9_9PROT</name>
<protein>
    <submittedName>
        <fullName evidence="12">Winged helix-turn-helix domain-containing protein</fullName>
    </submittedName>
</protein>
<dbReference type="Proteomes" id="UP001589789">
    <property type="component" value="Unassembled WGS sequence"/>
</dbReference>
<dbReference type="Gene3D" id="6.10.250.690">
    <property type="match status" value="1"/>
</dbReference>
<dbReference type="InterPro" id="IPR001789">
    <property type="entry name" value="Sig_transdc_resp-reg_receiver"/>
</dbReference>
<keyword evidence="2" id="KW-0963">Cytoplasm</keyword>
<dbReference type="SMART" id="SM00862">
    <property type="entry name" value="Trans_reg_C"/>
    <property type="match status" value="1"/>
</dbReference>
<dbReference type="RefSeq" id="WP_377053310.1">
    <property type="nucleotide sequence ID" value="NZ_JBHLVZ010000069.1"/>
</dbReference>
<keyword evidence="7" id="KW-0804">Transcription</keyword>
<evidence type="ECO:0000256" key="5">
    <source>
        <dbReference type="ARBA" id="ARBA00023015"/>
    </source>
</evidence>
<keyword evidence="5" id="KW-0805">Transcription regulation</keyword>
<accession>A0ABV6IVK9</accession>
<evidence type="ECO:0000256" key="3">
    <source>
        <dbReference type="ARBA" id="ARBA00022553"/>
    </source>
</evidence>
<dbReference type="InterPro" id="IPR039420">
    <property type="entry name" value="WalR-like"/>
</dbReference>
<evidence type="ECO:0000256" key="2">
    <source>
        <dbReference type="ARBA" id="ARBA00022490"/>
    </source>
</evidence>
<dbReference type="Pfam" id="PF00072">
    <property type="entry name" value="Response_reg"/>
    <property type="match status" value="1"/>
</dbReference>
<dbReference type="CDD" id="cd17624">
    <property type="entry name" value="REC_OmpR_PmrA-like"/>
    <property type="match status" value="1"/>
</dbReference>
<keyword evidence="13" id="KW-1185">Reference proteome</keyword>
<feature type="domain" description="OmpR/PhoB-type" evidence="11">
    <location>
        <begin position="126"/>
        <end position="220"/>
    </location>
</feature>
<dbReference type="PANTHER" id="PTHR48111:SF35">
    <property type="entry name" value="TRANSCRIPTIONAL REGULATORY PROTEIN QSEB"/>
    <property type="match status" value="1"/>
</dbReference>
<dbReference type="SMART" id="SM00448">
    <property type="entry name" value="REC"/>
    <property type="match status" value="1"/>
</dbReference>
<evidence type="ECO:0000256" key="1">
    <source>
        <dbReference type="ARBA" id="ARBA00004496"/>
    </source>
</evidence>
<feature type="domain" description="Response regulatory" evidence="10">
    <location>
        <begin position="4"/>
        <end position="118"/>
    </location>
</feature>
<keyword evidence="3 8" id="KW-0597">Phosphoprotein</keyword>
<dbReference type="InterPro" id="IPR001867">
    <property type="entry name" value="OmpR/PhoB-type_DNA-bd"/>
</dbReference>
<dbReference type="CDD" id="cd00383">
    <property type="entry name" value="trans_reg_C"/>
    <property type="match status" value="1"/>
</dbReference>
<dbReference type="PROSITE" id="PS51755">
    <property type="entry name" value="OMPR_PHOB"/>
    <property type="match status" value="1"/>
</dbReference>
<dbReference type="InterPro" id="IPR011006">
    <property type="entry name" value="CheY-like_superfamily"/>
</dbReference>
<proteinExistence type="predicted"/>
<dbReference type="InterPro" id="IPR036388">
    <property type="entry name" value="WH-like_DNA-bd_sf"/>
</dbReference>
<evidence type="ECO:0000256" key="9">
    <source>
        <dbReference type="PROSITE-ProRule" id="PRU01091"/>
    </source>
</evidence>
<dbReference type="Gene3D" id="3.40.50.2300">
    <property type="match status" value="1"/>
</dbReference>
<evidence type="ECO:0000256" key="7">
    <source>
        <dbReference type="ARBA" id="ARBA00023163"/>
    </source>
</evidence>
<evidence type="ECO:0000259" key="10">
    <source>
        <dbReference type="PROSITE" id="PS50110"/>
    </source>
</evidence>
<dbReference type="PANTHER" id="PTHR48111">
    <property type="entry name" value="REGULATOR OF RPOS"/>
    <property type="match status" value="1"/>
</dbReference>
<dbReference type="PROSITE" id="PS50110">
    <property type="entry name" value="RESPONSE_REGULATORY"/>
    <property type="match status" value="1"/>
</dbReference>
<feature type="DNA-binding region" description="OmpR/PhoB-type" evidence="9">
    <location>
        <begin position="126"/>
        <end position="220"/>
    </location>
</feature>
<gene>
    <name evidence="12" type="ORF">ACFFIC_19190</name>
</gene>
<reference evidence="12 13" key="1">
    <citation type="submission" date="2024-09" db="EMBL/GenBank/DDBJ databases">
        <authorList>
            <person name="Sun Q."/>
            <person name="Mori K."/>
        </authorList>
    </citation>
    <scope>NUCLEOTIDE SEQUENCE [LARGE SCALE GENOMIC DNA]</scope>
    <source>
        <strain evidence="12 13">CCM 7468</strain>
    </source>
</reference>
<sequence>MTVRILLVEDDEVLLDGIKAGLSLHGIHADAVGTCEDAHAALRANSFGAVVLDLMLPDGSGLSVLKELRGRGDRTPVLLLTARDAVEDRVAGLDGGADDYLGKPFDLEEVAARLRAIVRRAQGRSSPLLECRGLILDQARRSLMRDGHPVPLSRREFAILEALMERPGIVLSKDSLQERLYGWQEEVESNAVEVHIHNLRTKIGRDVIQTVRGSGYRLDAAT</sequence>